<feature type="coiled-coil region" evidence="6">
    <location>
        <begin position="210"/>
        <end position="281"/>
    </location>
</feature>
<dbReference type="InterPro" id="IPR003856">
    <property type="entry name" value="LPS_length_determ_N"/>
</dbReference>
<evidence type="ECO:0000256" key="4">
    <source>
        <dbReference type="ARBA" id="ARBA00022989"/>
    </source>
</evidence>
<dbReference type="PANTHER" id="PTHR32309">
    <property type="entry name" value="TYROSINE-PROTEIN KINASE"/>
    <property type="match status" value="1"/>
</dbReference>
<dbReference type="InterPro" id="IPR032807">
    <property type="entry name" value="GNVR"/>
</dbReference>
<protein>
    <recommendedName>
        <fullName evidence="12">Polysaccharide chain length determinant N-terminal domain-containing protein</fullName>
    </recommendedName>
</protein>
<organism evidence="10 11">
    <name type="scientific">Roseibium aquae</name>
    <dbReference type="NCBI Taxonomy" id="1323746"/>
    <lineage>
        <taxon>Bacteria</taxon>
        <taxon>Pseudomonadati</taxon>
        <taxon>Pseudomonadota</taxon>
        <taxon>Alphaproteobacteria</taxon>
        <taxon>Hyphomicrobiales</taxon>
        <taxon>Stappiaceae</taxon>
        <taxon>Roseibium</taxon>
    </lineage>
</organism>
<dbReference type="Pfam" id="PF13807">
    <property type="entry name" value="GNVR"/>
    <property type="match status" value="1"/>
</dbReference>
<accession>A0A916TJJ5</accession>
<gene>
    <name evidence="10" type="ORF">GCM10011316_20690</name>
</gene>
<dbReference type="GO" id="GO:0005886">
    <property type="term" value="C:plasma membrane"/>
    <property type="evidence" value="ECO:0007669"/>
    <property type="project" value="UniProtKB-SubCell"/>
</dbReference>
<evidence type="ECO:0000256" key="2">
    <source>
        <dbReference type="ARBA" id="ARBA00022475"/>
    </source>
</evidence>
<name>A0A916TJJ5_9HYPH</name>
<dbReference type="GO" id="GO:0004713">
    <property type="term" value="F:protein tyrosine kinase activity"/>
    <property type="evidence" value="ECO:0007669"/>
    <property type="project" value="TreeGrafter"/>
</dbReference>
<comment type="subcellular location">
    <subcellularLocation>
        <location evidence="1">Cell membrane</location>
        <topology evidence="1">Multi-pass membrane protein</topology>
    </subcellularLocation>
</comment>
<keyword evidence="5 7" id="KW-0472">Membrane</keyword>
<keyword evidence="2" id="KW-1003">Cell membrane</keyword>
<keyword evidence="6" id="KW-0175">Coiled coil</keyword>
<evidence type="ECO:0000259" key="8">
    <source>
        <dbReference type="Pfam" id="PF02706"/>
    </source>
</evidence>
<feature type="domain" description="Tyrosine-protein kinase G-rich" evidence="9">
    <location>
        <begin position="390"/>
        <end position="463"/>
    </location>
</feature>
<keyword evidence="4 7" id="KW-1133">Transmembrane helix</keyword>
<dbReference type="Proteomes" id="UP000605148">
    <property type="component" value="Unassembled WGS sequence"/>
</dbReference>
<evidence type="ECO:0000256" key="7">
    <source>
        <dbReference type="SAM" id="Phobius"/>
    </source>
</evidence>
<reference evidence="10" key="2">
    <citation type="submission" date="2020-09" db="EMBL/GenBank/DDBJ databases">
        <authorList>
            <person name="Sun Q."/>
            <person name="Zhou Y."/>
        </authorList>
    </citation>
    <scope>NUCLEOTIDE SEQUENCE</scope>
    <source>
        <strain evidence="10">CGMCC 1.12426</strain>
    </source>
</reference>
<evidence type="ECO:0000256" key="5">
    <source>
        <dbReference type="ARBA" id="ARBA00023136"/>
    </source>
</evidence>
<proteinExistence type="predicted"/>
<keyword evidence="11" id="KW-1185">Reference proteome</keyword>
<evidence type="ECO:0000256" key="1">
    <source>
        <dbReference type="ARBA" id="ARBA00004651"/>
    </source>
</evidence>
<keyword evidence="3 7" id="KW-0812">Transmembrane</keyword>
<feature type="transmembrane region" description="Helical" evidence="7">
    <location>
        <begin position="35"/>
        <end position="56"/>
    </location>
</feature>
<feature type="domain" description="Polysaccharide chain length determinant N-terminal" evidence="8">
    <location>
        <begin position="24"/>
        <end position="109"/>
    </location>
</feature>
<evidence type="ECO:0000313" key="11">
    <source>
        <dbReference type="Proteomes" id="UP000605148"/>
    </source>
</evidence>
<evidence type="ECO:0000259" key="9">
    <source>
        <dbReference type="Pfam" id="PF13807"/>
    </source>
</evidence>
<dbReference type="EMBL" id="BMFA01000005">
    <property type="protein sequence ID" value="GGB48427.1"/>
    <property type="molecule type" value="Genomic_DNA"/>
</dbReference>
<feature type="coiled-coil region" evidence="6">
    <location>
        <begin position="328"/>
        <end position="408"/>
    </location>
</feature>
<sequence length="699" mass="76390">MGPQSDVSDIRQDTDQGQQAFLGLVEMIKALRARFWLVALCGFLFAGITAAVSLTLTPVYQATARILIDPSVRQPFEDRAIPSRVMTDAFGVDSQVEVIRSSTILEQVVLSQNLIEDPEFGINAQPTGLSALLAPFLGSSDETSNQDATSKTIDALRKALDVKRAGQTFVINVSVQSRSAEKAAILANAIAESYTADQERRNSTQGLRVQEQVVDRLSSIRQRLREAEDEVERYKAANNLQATSDNATVSSQELAIVAERLSQERATLAAAEAKAQEIERLIDAGASPDISGDATSSSAITALREQFTLAARNEANLAANLLPSHPSLVEARAQVQQVRRLIEEEVQRIAASARLEADVARDRVLKVENELDRARAMANEASRSRVELQELEIEAEAIRGLYQTLLTRTKEVAEAEQITLPVARIISAAQVPESPIWPKRKLLVVLGGILGGMVGGAIVVGRTALSLVIHHFTPPMASQPRSGLITSPTPPPLLAASGPVAQRRDMASHPAAVNLHRLSRRFVPGLQKVGGEVMAGLLRSLRRYETGIQDRNTRYWRDIETILDRVNFTRRRAEGAVIKIACGRDPEQVVPLSFAIMASRLDERVLLLDLREQAGASGGTPPHRAGRRSDNQDVLSALNIEFVAPRGDRRKYSVSKLLDEEDLESYRGEFDLVIVGVQGTPDSRSELLDTHVVLCGERH</sequence>
<dbReference type="AlphaFoldDB" id="A0A916TJJ5"/>
<dbReference type="PANTHER" id="PTHR32309:SF13">
    <property type="entry name" value="FERRIC ENTEROBACTIN TRANSPORT PROTEIN FEPE"/>
    <property type="match status" value="1"/>
</dbReference>
<dbReference type="InterPro" id="IPR050445">
    <property type="entry name" value="Bact_polysacc_biosynth/exp"/>
</dbReference>
<evidence type="ECO:0008006" key="12">
    <source>
        <dbReference type="Google" id="ProtNLM"/>
    </source>
</evidence>
<reference evidence="10" key="1">
    <citation type="journal article" date="2014" name="Int. J. Syst. Evol. Microbiol.">
        <title>Complete genome sequence of Corynebacterium casei LMG S-19264T (=DSM 44701T), isolated from a smear-ripened cheese.</title>
        <authorList>
            <consortium name="US DOE Joint Genome Institute (JGI-PGF)"/>
            <person name="Walter F."/>
            <person name="Albersmeier A."/>
            <person name="Kalinowski J."/>
            <person name="Ruckert C."/>
        </authorList>
    </citation>
    <scope>NUCLEOTIDE SEQUENCE</scope>
    <source>
        <strain evidence="10">CGMCC 1.12426</strain>
    </source>
</reference>
<dbReference type="Pfam" id="PF02706">
    <property type="entry name" value="Wzz"/>
    <property type="match status" value="1"/>
</dbReference>
<comment type="caution">
    <text evidence="10">The sequence shown here is derived from an EMBL/GenBank/DDBJ whole genome shotgun (WGS) entry which is preliminary data.</text>
</comment>
<evidence type="ECO:0000256" key="3">
    <source>
        <dbReference type="ARBA" id="ARBA00022692"/>
    </source>
</evidence>
<evidence type="ECO:0000313" key="10">
    <source>
        <dbReference type="EMBL" id="GGB48427.1"/>
    </source>
</evidence>
<evidence type="ECO:0000256" key="6">
    <source>
        <dbReference type="SAM" id="Coils"/>
    </source>
</evidence>